<feature type="region of interest" description="Disordered" evidence="1">
    <location>
        <begin position="36"/>
        <end position="72"/>
    </location>
</feature>
<organism evidence="2 3">
    <name type="scientific">Phytohabitans suffuscus</name>
    <dbReference type="NCBI Taxonomy" id="624315"/>
    <lineage>
        <taxon>Bacteria</taxon>
        <taxon>Bacillati</taxon>
        <taxon>Actinomycetota</taxon>
        <taxon>Actinomycetes</taxon>
        <taxon>Micromonosporales</taxon>
        <taxon>Micromonosporaceae</taxon>
    </lineage>
</organism>
<sequence>MFDDPALVSLAGLEPGMWLAEPCDLHGIVRERLHSLTDKESQRASAGRRGRTSQASSEVPHRISITKSPQEHSARDELHTLFGLYLLPHELTARSRAMVGGNRLLVGRYWTGTAAGRGLRALRGRSGLVNNTVPHGRPGCDIDGRQRACQPLVHEPPIGPTFRSARSRGFSGYRG</sequence>
<keyword evidence="3" id="KW-1185">Reference proteome</keyword>
<reference evidence="2 3" key="1">
    <citation type="submission" date="2020-03" db="EMBL/GenBank/DDBJ databases">
        <title>Whole genome shotgun sequence of Phytohabitans suffuscus NBRC 105367.</title>
        <authorList>
            <person name="Komaki H."/>
            <person name="Tamura T."/>
        </authorList>
    </citation>
    <scope>NUCLEOTIDE SEQUENCE [LARGE SCALE GENOMIC DNA]</scope>
    <source>
        <strain evidence="2 3">NBRC 105367</strain>
    </source>
</reference>
<dbReference type="Proteomes" id="UP000503011">
    <property type="component" value="Chromosome"/>
</dbReference>
<evidence type="ECO:0000256" key="1">
    <source>
        <dbReference type="SAM" id="MobiDB-lite"/>
    </source>
</evidence>
<gene>
    <name evidence="2" type="ORF">Psuf_054330</name>
</gene>
<evidence type="ECO:0000313" key="2">
    <source>
        <dbReference type="EMBL" id="BCB88120.1"/>
    </source>
</evidence>
<dbReference type="KEGG" id="psuu:Psuf_054330"/>
<accession>A0A6F8YPR5</accession>
<dbReference type="RefSeq" id="WP_173159429.1">
    <property type="nucleotide sequence ID" value="NZ_AP022871.1"/>
</dbReference>
<protein>
    <submittedName>
        <fullName evidence="2">Uncharacterized protein</fullName>
    </submittedName>
</protein>
<dbReference type="AlphaFoldDB" id="A0A6F8YPR5"/>
<name>A0A6F8YPR5_9ACTN</name>
<dbReference type="EMBL" id="AP022871">
    <property type="protein sequence ID" value="BCB88120.1"/>
    <property type="molecule type" value="Genomic_DNA"/>
</dbReference>
<reference evidence="2 3" key="2">
    <citation type="submission" date="2020-03" db="EMBL/GenBank/DDBJ databases">
        <authorList>
            <person name="Ichikawa N."/>
            <person name="Kimura A."/>
            <person name="Kitahashi Y."/>
            <person name="Uohara A."/>
        </authorList>
    </citation>
    <scope>NUCLEOTIDE SEQUENCE [LARGE SCALE GENOMIC DNA]</scope>
    <source>
        <strain evidence="2 3">NBRC 105367</strain>
    </source>
</reference>
<feature type="region of interest" description="Disordered" evidence="1">
    <location>
        <begin position="156"/>
        <end position="175"/>
    </location>
</feature>
<evidence type="ECO:0000313" key="3">
    <source>
        <dbReference type="Proteomes" id="UP000503011"/>
    </source>
</evidence>
<proteinExistence type="predicted"/>